<protein>
    <submittedName>
        <fullName evidence="1">Surface protein</fullName>
    </submittedName>
</protein>
<organism evidence="1 2">
    <name type="scientific">Streptomyces monticola</name>
    <dbReference type="NCBI Taxonomy" id="2666263"/>
    <lineage>
        <taxon>Bacteria</taxon>
        <taxon>Bacillati</taxon>
        <taxon>Actinomycetota</taxon>
        <taxon>Actinomycetes</taxon>
        <taxon>Kitasatosporales</taxon>
        <taxon>Streptomycetaceae</taxon>
        <taxon>Streptomyces</taxon>
    </lineage>
</organism>
<dbReference type="EMBL" id="JBHTCF010000020">
    <property type="protein sequence ID" value="MFC7309342.1"/>
    <property type="molecule type" value="Genomic_DNA"/>
</dbReference>
<keyword evidence="2" id="KW-1185">Reference proteome</keyword>
<dbReference type="Proteomes" id="UP001596523">
    <property type="component" value="Unassembled WGS sequence"/>
</dbReference>
<evidence type="ECO:0000313" key="1">
    <source>
        <dbReference type="EMBL" id="MFC7309342.1"/>
    </source>
</evidence>
<gene>
    <name evidence="1" type="ORF">ACFQVC_34675</name>
</gene>
<comment type="caution">
    <text evidence="1">The sequence shown here is derived from an EMBL/GenBank/DDBJ whole genome shotgun (WGS) entry which is preliminary data.</text>
</comment>
<sequence length="47" mass="5174">MDPETSDPPFHASTDTLTAPPVLLLAGEDDCEETPWPAEWHIVRGID</sequence>
<name>A0ABW2JU34_9ACTN</name>
<dbReference type="RefSeq" id="WP_381838171.1">
    <property type="nucleotide sequence ID" value="NZ_JBHTCF010000020.1"/>
</dbReference>
<reference evidence="2" key="1">
    <citation type="journal article" date="2019" name="Int. J. Syst. Evol. Microbiol.">
        <title>The Global Catalogue of Microorganisms (GCM) 10K type strain sequencing project: providing services to taxonomists for standard genome sequencing and annotation.</title>
        <authorList>
            <consortium name="The Broad Institute Genomics Platform"/>
            <consortium name="The Broad Institute Genome Sequencing Center for Infectious Disease"/>
            <person name="Wu L."/>
            <person name="Ma J."/>
        </authorList>
    </citation>
    <scope>NUCLEOTIDE SEQUENCE [LARGE SCALE GENOMIC DNA]</scope>
    <source>
        <strain evidence="2">SYNS20</strain>
    </source>
</reference>
<accession>A0ABW2JU34</accession>
<proteinExistence type="predicted"/>
<evidence type="ECO:0000313" key="2">
    <source>
        <dbReference type="Proteomes" id="UP001596523"/>
    </source>
</evidence>